<protein>
    <submittedName>
        <fullName evidence="2">Alpha/beta hydrolase</fullName>
    </submittedName>
</protein>
<keyword evidence="3" id="KW-1185">Reference proteome</keyword>
<dbReference type="InterPro" id="IPR029058">
    <property type="entry name" value="AB_hydrolase_fold"/>
</dbReference>
<dbReference type="SUPFAM" id="SSF53474">
    <property type="entry name" value="alpha/beta-Hydrolases"/>
    <property type="match status" value="1"/>
</dbReference>
<comment type="caution">
    <text evidence="2">The sequence shown here is derived from an EMBL/GenBank/DDBJ whole genome shotgun (WGS) entry which is preliminary data.</text>
</comment>
<dbReference type="Proteomes" id="UP000334990">
    <property type="component" value="Unassembled WGS sequence"/>
</dbReference>
<gene>
    <name evidence="2" type="ORF">Acor_70050</name>
</gene>
<evidence type="ECO:0000313" key="2">
    <source>
        <dbReference type="EMBL" id="GES04937.1"/>
    </source>
</evidence>
<dbReference type="InterPro" id="IPR050266">
    <property type="entry name" value="AB_hydrolase_sf"/>
</dbReference>
<feature type="domain" description="AB hydrolase-1" evidence="1">
    <location>
        <begin position="31"/>
        <end position="137"/>
    </location>
</feature>
<dbReference type="Pfam" id="PF00561">
    <property type="entry name" value="Abhydrolase_1"/>
    <property type="match status" value="1"/>
</dbReference>
<dbReference type="GO" id="GO:0016020">
    <property type="term" value="C:membrane"/>
    <property type="evidence" value="ECO:0007669"/>
    <property type="project" value="TreeGrafter"/>
</dbReference>
<evidence type="ECO:0000313" key="3">
    <source>
        <dbReference type="Proteomes" id="UP000334990"/>
    </source>
</evidence>
<accession>A0A5M3W7B5</accession>
<evidence type="ECO:0000259" key="1">
    <source>
        <dbReference type="Pfam" id="PF00561"/>
    </source>
</evidence>
<reference evidence="2 3" key="1">
    <citation type="submission" date="2019-10" db="EMBL/GenBank/DDBJ databases">
        <title>Whole genome shotgun sequence of Acrocarpospora corrugata NBRC 13972.</title>
        <authorList>
            <person name="Ichikawa N."/>
            <person name="Kimura A."/>
            <person name="Kitahashi Y."/>
            <person name="Komaki H."/>
            <person name="Oguchi A."/>
        </authorList>
    </citation>
    <scope>NUCLEOTIDE SEQUENCE [LARGE SCALE GENOMIC DNA]</scope>
    <source>
        <strain evidence="2 3">NBRC 13972</strain>
    </source>
</reference>
<dbReference type="PANTHER" id="PTHR43798:SF33">
    <property type="entry name" value="HYDROLASE, PUTATIVE (AFU_ORTHOLOGUE AFUA_2G14860)-RELATED"/>
    <property type="match status" value="1"/>
</dbReference>
<dbReference type="InterPro" id="IPR000073">
    <property type="entry name" value="AB_hydrolase_1"/>
</dbReference>
<dbReference type="GO" id="GO:0016787">
    <property type="term" value="F:hydrolase activity"/>
    <property type="evidence" value="ECO:0007669"/>
    <property type="project" value="UniProtKB-KW"/>
</dbReference>
<dbReference type="PRINTS" id="PR00111">
    <property type="entry name" value="ABHYDROLASE"/>
</dbReference>
<dbReference type="EMBL" id="BLAD01000090">
    <property type="protein sequence ID" value="GES04937.1"/>
    <property type="molecule type" value="Genomic_DNA"/>
</dbReference>
<dbReference type="PANTHER" id="PTHR43798">
    <property type="entry name" value="MONOACYLGLYCEROL LIPASE"/>
    <property type="match status" value="1"/>
</dbReference>
<keyword evidence="2" id="KW-0378">Hydrolase</keyword>
<proteinExistence type="predicted"/>
<sequence>MLARGREGFVGFADLGDVRLFHTDDGEGDGALLLVHGWGSDSHEWIHHIPALRARHRVIAVDLRGHGHSSIPEAGNTPQRMADDLARLCAALGVPRVIAVGHSMGGQVVSHLAVERPELVAGLVTIDPGYGFDGPVADGFPALMAALRDGDTHATAVQMDQWTYTPASPGWLREWHRRRILATPPHVLAEAFSAMFGPDGIGVRPRSDEYLARRECPVLGFWFDPAKAAWERGLFKEPRSRTVLWEGSGHRLHEERPGEFLLVVNKWVKEVMR</sequence>
<dbReference type="Gene3D" id="3.40.50.1820">
    <property type="entry name" value="alpha/beta hydrolase"/>
    <property type="match status" value="1"/>
</dbReference>
<organism evidence="2 3">
    <name type="scientific">Acrocarpospora corrugata</name>
    <dbReference type="NCBI Taxonomy" id="35763"/>
    <lineage>
        <taxon>Bacteria</taxon>
        <taxon>Bacillati</taxon>
        <taxon>Actinomycetota</taxon>
        <taxon>Actinomycetes</taxon>
        <taxon>Streptosporangiales</taxon>
        <taxon>Streptosporangiaceae</taxon>
        <taxon>Acrocarpospora</taxon>
    </lineage>
</organism>
<dbReference type="AlphaFoldDB" id="A0A5M3W7B5"/>
<name>A0A5M3W7B5_9ACTN</name>